<comment type="function">
    <text evidence="8 10">Specifically methylates the N3 position of the uracil ring of uridine 1498 (m3U1498) in 16S rRNA. Acts on the fully assembled 30S ribosomal subunit.</text>
</comment>
<dbReference type="OrthoDB" id="9815641at2"/>
<dbReference type="NCBIfam" id="NF008692">
    <property type="entry name" value="PRK11713.1-5"/>
    <property type="match status" value="1"/>
</dbReference>
<dbReference type="InterPro" id="IPR015947">
    <property type="entry name" value="PUA-like_sf"/>
</dbReference>
<comment type="similarity">
    <text evidence="2 10">Belongs to the RNA methyltransferase RsmE family.</text>
</comment>
<dbReference type="Pfam" id="PF20260">
    <property type="entry name" value="PUA_4"/>
    <property type="match status" value="1"/>
</dbReference>
<dbReference type="InterPro" id="IPR006700">
    <property type="entry name" value="RsmE"/>
</dbReference>
<dbReference type="EC" id="2.1.1.193" evidence="10"/>
<sequence length="237" mass="25195">MGDRFFIDEPITGAEALLSGPEAHHALHVMRLKAGDGVTLFDGSGAEFSAEVTAVSRRDVSLTITGRQEIDRESPVRLTLGVALPKGDRQKVLVEKLVELGAARLVPLTTERSVALPKGSAIEKLRRLVIEASKQCGRNRLMEIAEPVALGAFLDESADAERLFAHPPEEAHAERGGAPWPATQRVVAMVGPEGGFSDAEAAAAVEAGWRPVTLGERILRIETAALALAARCCGIPL</sequence>
<evidence type="ECO:0000256" key="7">
    <source>
        <dbReference type="ARBA" id="ARBA00022691"/>
    </source>
</evidence>
<evidence type="ECO:0000256" key="10">
    <source>
        <dbReference type="PIRNR" id="PIRNR015601"/>
    </source>
</evidence>
<keyword evidence="4 10" id="KW-0698">rRNA processing</keyword>
<evidence type="ECO:0000256" key="5">
    <source>
        <dbReference type="ARBA" id="ARBA00022603"/>
    </source>
</evidence>
<dbReference type="SUPFAM" id="SSF75217">
    <property type="entry name" value="alpha/beta knot"/>
    <property type="match status" value="1"/>
</dbReference>
<evidence type="ECO:0000259" key="11">
    <source>
        <dbReference type="Pfam" id="PF04452"/>
    </source>
</evidence>
<dbReference type="PANTHER" id="PTHR30027:SF3">
    <property type="entry name" value="16S RRNA (URACIL(1498)-N(3))-METHYLTRANSFERASE"/>
    <property type="match status" value="1"/>
</dbReference>
<comment type="caution">
    <text evidence="13">The sequence shown here is derived from an EMBL/GenBank/DDBJ whole genome shotgun (WGS) entry which is preliminary data.</text>
</comment>
<dbReference type="InterPro" id="IPR029026">
    <property type="entry name" value="tRNA_m1G_MTases_N"/>
</dbReference>
<dbReference type="SUPFAM" id="SSF88697">
    <property type="entry name" value="PUA domain-like"/>
    <property type="match status" value="1"/>
</dbReference>
<dbReference type="GO" id="GO:0070042">
    <property type="term" value="F:rRNA (uridine-N3-)-methyltransferase activity"/>
    <property type="evidence" value="ECO:0007669"/>
    <property type="project" value="TreeGrafter"/>
</dbReference>
<dbReference type="RefSeq" id="WP_146400304.1">
    <property type="nucleotide sequence ID" value="NZ_SJPQ01000002.1"/>
</dbReference>
<comment type="subcellular location">
    <subcellularLocation>
        <location evidence="1 10">Cytoplasm</location>
    </subcellularLocation>
</comment>
<evidence type="ECO:0000256" key="9">
    <source>
        <dbReference type="ARBA" id="ARBA00047944"/>
    </source>
</evidence>
<keyword evidence="14" id="KW-1185">Reference proteome</keyword>
<reference evidence="13 14" key="1">
    <citation type="submission" date="2019-02" db="EMBL/GenBank/DDBJ databases">
        <title>Deep-cultivation of Planctomycetes and their phenomic and genomic characterization uncovers novel biology.</title>
        <authorList>
            <person name="Wiegand S."/>
            <person name="Jogler M."/>
            <person name="Boedeker C."/>
            <person name="Pinto D."/>
            <person name="Vollmers J."/>
            <person name="Rivas-Marin E."/>
            <person name="Kohn T."/>
            <person name="Peeters S.H."/>
            <person name="Heuer A."/>
            <person name="Rast P."/>
            <person name="Oberbeckmann S."/>
            <person name="Bunk B."/>
            <person name="Jeske O."/>
            <person name="Meyerdierks A."/>
            <person name="Storesund J.E."/>
            <person name="Kallscheuer N."/>
            <person name="Luecker S."/>
            <person name="Lage O.M."/>
            <person name="Pohl T."/>
            <person name="Merkel B.J."/>
            <person name="Hornburger P."/>
            <person name="Mueller R.-W."/>
            <person name="Bruemmer F."/>
            <person name="Labrenz M."/>
            <person name="Spormann A.M."/>
            <person name="Op Den Camp H."/>
            <person name="Overmann J."/>
            <person name="Amann R."/>
            <person name="Jetten M.S.M."/>
            <person name="Mascher T."/>
            <person name="Medema M.H."/>
            <person name="Devos D.P."/>
            <person name="Kaster A.-K."/>
            <person name="Ovreas L."/>
            <person name="Rohde M."/>
            <person name="Galperin M.Y."/>
            <person name="Jogler C."/>
        </authorList>
    </citation>
    <scope>NUCLEOTIDE SEQUENCE [LARGE SCALE GENOMIC DNA]</scope>
    <source>
        <strain evidence="13 14">Mal64</strain>
    </source>
</reference>
<evidence type="ECO:0000313" key="13">
    <source>
        <dbReference type="EMBL" id="TWT88874.1"/>
    </source>
</evidence>
<evidence type="ECO:0000313" key="14">
    <source>
        <dbReference type="Proteomes" id="UP000315440"/>
    </source>
</evidence>
<dbReference type="PIRSF" id="PIRSF015601">
    <property type="entry name" value="MTase_slr0722"/>
    <property type="match status" value="1"/>
</dbReference>
<evidence type="ECO:0000256" key="6">
    <source>
        <dbReference type="ARBA" id="ARBA00022679"/>
    </source>
</evidence>
<dbReference type="GO" id="GO:0005737">
    <property type="term" value="C:cytoplasm"/>
    <property type="evidence" value="ECO:0007669"/>
    <property type="project" value="UniProtKB-SubCell"/>
</dbReference>
<dbReference type="CDD" id="cd18084">
    <property type="entry name" value="RsmE-like"/>
    <property type="match status" value="1"/>
</dbReference>
<feature type="domain" description="Ribosomal RNA small subunit methyltransferase E methyltransferase" evidence="11">
    <location>
        <begin position="73"/>
        <end position="230"/>
    </location>
</feature>
<dbReference type="InterPro" id="IPR046886">
    <property type="entry name" value="RsmE_MTase_dom"/>
</dbReference>
<comment type="catalytic activity">
    <reaction evidence="9 10">
        <text>uridine(1498) in 16S rRNA + S-adenosyl-L-methionine = N(3)-methyluridine(1498) in 16S rRNA + S-adenosyl-L-homocysteine + H(+)</text>
        <dbReference type="Rhea" id="RHEA:42920"/>
        <dbReference type="Rhea" id="RHEA-COMP:10283"/>
        <dbReference type="Rhea" id="RHEA-COMP:10284"/>
        <dbReference type="ChEBI" id="CHEBI:15378"/>
        <dbReference type="ChEBI" id="CHEBI:57856"/>
        <dbReference type="ChEBI" id="CHEBI:59789"/>
        <dbReference type="ChEBI" id="CHEBI:65315"/>
        <dbReference type="ChEBI" id="CHEBI:74502"/>
        <dbReference type="EC" id="2.1.1.193"/>
    </reaction>
</comment>
<evidence type="ECO:0000256" key="2">
    <source>
        <dbReference type="ARBA" id="ARBA00005528"/>
    </source>
</evidence>
<gene>
    <name evidence="13" type="primary">rsmE</name>
    <name evidence="13" type="ORF">Mal64_23620</name>
</gene>
<dbReference type="PANTHER" id="PTHR30027">
    <property type="entry name" value="RIBOSOMAL RNA SMALL SUBUNIT METHYLTRANSFERASE E"/>
    <property type="match status" value="1"/>
</dbReference>
<dbReference type="EMBL" id="SJPQ01000002">
    <property type="protein sequence ID" value="TWT88874.1"/>
    <property type="molecule type" value="Genomic_DNA"/>
</dbReference>
<evidence type="ECO:0000256" key="3">
    <source>
        <dbReference type="ARBA" id="ARBA00022490"/>
    </source>
</evidence>
<dbReference type="Gene3D" id="3.40.1280.10">
    <property type="match status" value="1"/>
</dbReference>
<dbReference type="GO" id="GO:0070475">
    <property type="term" value="P:rRNA base methylation"/>
    <property type="evidence" value="ECO:0007669"/>
    <property type="project" value="TreeGrafter"/>
</dbReference>
<dbReference type="Proteomes" id="UP000315440">
    <property type="component" value="Unassembled WGS sequence"/>
</dbReference>
<dbReference type="InterPro" id="IPR029028">
    <property type="entry name" value="Alpha/beta_knot_MTases"/>
</dbReference>
<accession>A0A5C5ZN01</accession>
<keyword evidence="7 10" id="KW-0949">S-adenosyl-L-methionine</keyword>
<evidence type="ECO:0000256" key="4">
    <source>
        <dbReference type="ARBA" id="ARBA00022552"/>
    </source>
</evidence>
<protein>
    <recommendedName>
        <fullName evidence="10">Ribosomal RNA small subunit methyltransferase E</fullName>
        <ecNumber evidence="10">2.1.1.193</ecNumber>
    </recommendedName>
</protein>
<keyword evidence="6 10" id="KW-0808">Transferase</keyword>
<evidence type="ECO:0000256" key="8">
    <source>
        <dbReference type="ARBA" id="ARBA00025699"/>
    </source>
</evidence>
<feature type="domain" description="Ribosomal RNA small subunit methyltransferase E PUA-like" evidence="12">
    <location>
        <begin position="18"/>
        <end position="64"/>
    </location>
</feature>
<dbReference type="AlphaFoldDB" id="A0A5C5ZN01"/>
<dbReference type="NCBIfam" id="TIGR00046">
    <property type="entry name" value="RsmE family RNA methyltransferase"/>
    <property type="match status" value="1"/>
</dbReference>
<dbReference type="InterPro" id="IPR046887">
    <property type="entry name" value="RsmE_PUA-like"/>
</dbReference>
<evidence type="ECO:0000256" key="1">
    <source>
        <dbReference type="ARBA" id="ARBA00004496"/>
    </source>
</evidence>
<keyword evidence="3 10" id="KW-0963">Cytoplasm</keyword>
<evidence type="ECO:0000259" key="12">
    <source>
        <dbReference type="Pfam" id="PF20260"/>
    </source>
</evidence>
<keyword evidence="5 10" id="KW-0489">Methyltransferase</keyword>
<proteinExistence type="inferred from homology"/>
<name>A0A5C5ZN01_9BACT</name>
<organism evidence="13 14">
    <name type="scientific">Pseudobythopirellula maris</name>
    <dbReference type="NCBI Taxonomy" id="2527991"/>
    <lineage>
        <taxon>Bacteria</taxon>
        <taxon>Pseudomonadati</taxon>
        <taxon>Planctomycetota</taxon>
        <taxon>Planctomycetia</taxon>
        <taxon>Pirellulales</taxon>
        <taxon>Lacipirellulaceae</taxon>
        <taxon>Pseudobythopirellula</taxon>
    </lineage>
</organism>
<dbReference type="Pfam" id="PF04452">
    <property type="entry name" value="Methyltrans_RNA"/>
    <property type="match status" value="1"/>
</dbReference>